<feature type="compositionally biased region" description="Gly residues" evidence="1">
    <location>
        <begin position="29"/>
        <end position="50"/>
    </location>
</feature>
<name>A0ABY4KYT7_THEAE</name>
<dbReference type="RefSeq" id="WP_248592862.1">
    <property type="nucleotide sequence ID" value="NZ_CP051627.1"/>
</dbReference>
<evidence type="ECO:0000313" key="3">
    <source>
        <dbReference type="Proteomes" id="UP000832041"/>
    </source>
</evidence>
<protein>
    <submittedName>
        <fullName evidence="2">Uncharacterized protein</fullName>
    </submittedName>
</protein>
<keyword evidence="3" id="KW-1185">Reference proteome</keyword>
<dbReference type="Proteomes" id="UP000832041">
    <property type="component" value="Chromosome"/>
</dbReference>
<organism evidence="2 3">
    <name type="scientific">Thermobifida alba</name>
    <name type="common">Thermomonospora alba</name>
    <dbReference type="NCBI Taxonomy" id="53522"/>
    <lineage>
        <taxon>Bacteria</taxon>
        <taxon>Bacillati</taxon>
        <taxon>Actinomycetota</taxon>
        <taxon>Actinomycetes</taxon>
        <taxon>Streptosporangiales</taxon>
        <taxon>Nocardiopsidaceae</taxon>
        <taxon>Thermobifida</taxon>
    </lineage>
</organism>
<sequence length="50" mass="4669">MAGLLVLLLIGFVIWVLVRTSGDSDDSYGEGGAGTGVGGDDGGGGGGGGE</sequence>
<gene>
    <name evidence="2" type="ORF">FOF52_06100</name>
</gene>
<feature type="region of interest" description="Disordered" evidence="1">
    <location>
        <begin position="22"/>
        <end position="50"/>
    </location>
</feature>
<dbReference type="EMBL" id="CP051627">
    <property type="protein sequence ID" value="UPT20592.1"/>
    <property type="molecule type" value="Genomic_DNA"/>
</dbReference>
<evidence type="ECO:0000313" key="2">
    <source>
        <dbReference type="EMBL" id="UPT20592.1"/>
    </source>
</evidence>
<reference evidence="2 3" key="1">
    <citation type="submission" date="2020-04" db="EMBL/GenBank/DDBJ databases">
        <title>Thermobifida alba genome sequencing and assembly.</title>
        <authorList>
            <person name="Luzics S."/>
            <person name="Horvath B."/>
            <person name="Nagy I."/>
            <person name="Toth A."/>
            <person name="Nagy I."/>
            <person name="Kukolya J."/>
        </authorList>
    </citation>
    <scope>NUCLEOTIDE SEQUENCE [LARGE SCALE GENOMIC DNA]</scope>
    <source>
        <strain evidence="2 3">DSM 43795</strain>
    </source>
</reference>
<accession>A0ABY4KYT7</accession>
<evidence type="ECO:0000256" key="1">
    <source>
        <dbReference type="SAM" id="MobiDB-lite"/>
    </source>
</evidence>
<proteinExistence type="predicted"/>